<evidence type="ECO:0000313" key="1">
    <source>
        <dbReference type="EMBL" id="KAE8942792.1"/>
    </source>
</evidence>
<protein>
    <recommendedName>
        <fullName evidence="5">DDE-1 domain-containing protein</fullName>
    </recommendedName>
</protein>
<evidence type="ECO:0008006" key="5">
    <source>
        <dbReference type="Google" id="ProtNLM"/>
    </source>
</evidence>
<dbReference type="Proteomes" id="UP000429523">
    <property type="component" value="Unassembled WGS sequence"/>
</dbReference>
<evidence type="ECO:0000313" key="2">
    <source>
        <dbReference type="EMBL" id="KAE9148806.1"/>
    </source>
</evidence>
<reference evidence="3 4" key="1">
    <citation type="submission" date="2018-08" db="EMBL/GenBank/DDBJ databases">
        <title>Genomic investigation of the strawberry pathogen Phytophthora fragariae indicates pathogenicity is determined by transcriptional variation in three key races.</title>
        <authorList>
            <person name="Adams T.M."/>
            <person name="Armitage A.D."/>
            <person name="Sobczyk M.K."/>
            <person name="Bates H.J."/>
            <person name="Dunwell J.M."/>
            <person name="Nellist C.F."/>
            <person name="Harrison R.J."/>
        </authorList>
    </citation>
    <scope>NUCLEOTIDE SEQUENCE [LARGE SCALE GENOMIC DNA]</scope>
    <source>
        <strain evidence="2 4">NOV-5</strain>
        <strain evidence="1 3">NOV-9</strain>
    </source>
</reference>
<dbReference type="EMBL" id="QXGF01000288">
    <property type="protein sequence ID" value="KAE8942792.1"/>
    <property type="molecule type" value="Genomic_DNA"/>
</dbReference>
<evidence type="ECO:0000313" key="3">
    <source>
        <dbReference type="Proteomes" id="UP000429523"/>
    </source>
</evidence>
<gene>
    <name evidence="2" type="ORF">PF006_g6650</name>
    <name evidence="1" type="ORF">PF009_g7466</name>
</gene>
<dbReference type="Proteomes" id="UP000440732">
    <property type="component" value="Unassembled WGS sequence"/>
</dbReference>
<accession>A0A6A3UB90</accession>
<evidence type="ECO:0000313" key="4">
    <source>
        <dbReference type="Proteomes" id="UP000440732"/>
    </source>
</evidence>
<comment type="caution">
    <text evidence="2">The sequence shown here is derived from an EMBL/GenBank/DDBJ whole genome shotgun (WGS) entry which is preliminary data.</text>
</comment>
<dbReference type="EMBL" id="QXGA01000271">
    <property type="protein sequence ID" value="KAE9148806.1"/>
    <property type="molecule type" value="Genomic_DNA"/>
</dbReference>
<name>A0A6A3UB90_9STRA</name>
<proteinExistence type="predicted"/>
<sequence>MLPVRLPSMLPVRLPSMLSAQPPFMLPCGCHPYMLPLLLPVLLLSVTGKDKERFTCMLLGDSLGRKYPPYLVLKVTSSKIAATRAENYAKRHSFGRLLWKKLSPLQARNNVVIYGNSSGCWNKGLKIDCVYQPADVAWNRPLKTRLQTRWIEYLEQQMADHEASVADGKTFKMIEPSQNDVAEWVASAWGDLTADTIANGFKRVLKESSEEDDEVALLQIDCVVERLDNLGLLDKEVGEVAEDQDYVDRVVNSIEYADV</sequence>
<organism evidence="2 4">
    <name type="scientific">Phytophthora fragariae</name>
    <dbReference type="NCBI Taxonomy" id="53985"/>
    <lineage>
        <taxon>Eukaryota</taxon>
        <taxon>Sar</taxon>
        <taxon>Stramenopiles</taxon>
        <taxon>Oomycota</taxon>
        <taxon>Peronosporomycetes</taxon>
        <taxon>Peronosporales</taxon>
        <taxon>Peronosporaceae</taxon>
        <taxon>Phytophthora</taxon>
    </lineage>
</organism>
<dbReference type="AlphaFoldDB" id="A0A6A3UB90"/>